<dbReference type="InterPro" id="IPR013785">
    <property type="entry name" value="Aldolase_TIM"/>
</dbReference>
<evidence type="ECO:0000313" key="5">
    <source>
        <dbReference type="EMBL" id="CAG8653322.1"/>
    </source>
</evidence>
<evidence type="ECO:0000256" key="3">
    <source>
        <dbReference type="ARBA" id="ARBA00022676"/>
    </source>
</evidence>
<reference evidence="5" key="1">
    <citation type="submission" date="2021-06" db="EMBL/GenBank/DDBJ databases">
        <authorList>
            <person name="Kallberg Y."/>
            <person name="Tangrot J."/>
            <person name="Rosling A."/>
        </authorList>
    </citation>
    <scope>NUCLEOTIDE SEQUENCE</scope>
    <source>
        <strain evidence="5">BR232B</strain>
    </source>
</reference>
<organism evidence="5 6">
    <name type="scientific">Paraglomus brasilianum</name>
    <dbReference type="NCBI Taxonomy" id="144538"/>
    <lineage>
        <taxon>Eukaryota</taxon>
        <taxon>Fungi</taxon>
        <taxon>Fungi incertae sedis</taxon>
        <taxon>Mucoromycota</taxon>
        <taxon>Glomeromycotina</taxon>
        <taxon>Glomeromycetes</taxon>
        <taxon>Paraglomerales</taxon>
        <taxon>Paraglomeraceae</taxon>
        <taxon>Paraglomus</taxon>
    </lineage>
</organism>
<dbReference type="OrthoDB" id="10067394at2759"/>
<dbReference type="Proteomes" id="UP000789739">
    <property type="component" value="Unassembled WGS sequence"/>
</dbReference>
<dbReference type="EMBL" id="CAJVPI010003045">
    <property type="protein sequence ID" value="CAG8653322.1"/>
    <property type="molecule type" value="Genomic_DNA"/>
</dbReference>
<dbReference type="GO" id="GO:0005737">
    <property type="term" value="C:cytoplasm"/>
    <property type="evidence" value="ECO:0007669"/>
    <property type="project" value="TreeGrafter"/>
</dbReference>
<dbReference type="InterPro" id="IPR036068">
    <property type="entry name" value="Nicotinate_pribotase-like_C"/>
</dbReference>
<keyword evidence="3" id="KW-0328">Glycosyltransferase</keyword>
<evidence type="ECO:0000256" key="2">
    <source>
        <dbReference type="ARBA" id="ARBA00009400"/>
    </source>
</evidence>
<evidence type="ECO:0000259" key="4">
    <source>
        <dbReference type="Pfam" id="PF01729"/>
    </source>
</evidence>
<accession>A0A9N9DY08</accession>
<comment type="caution">
    <text evidence="5">The sequence shown here is derived from an EMBL/GenBank/DDBJ whole genome shotgun (WGS) entry which is preliminary data.</text>
</comment>
<keyword evidence="3" id="KW-0808">Transferase</keyword>
<dbReference type="Pfam" id="PF01729">
    <property type="entry name" value="QRPTase_C"/>
    <property type="match status" value="1"/>
</dbReference>
<dbReference type="PANTHER" id="PTHR32179">
    <property type="entry name" value="NICOTINATE-NUCLEOTIDE PYROPHOSPHORYLASE [CARBOXYLATING]"/>
    <property type="match status" value="1"/>
</dbReference>
<dbReference type="GO" id="GO:0009435">
    <property type="term" value="P:NAD+ biosynthetic process"/>
    <property type="evidence" value="ECO:0007669"/>
    <property type="project" value="InterPro"/>
</dbReference>
<dbReference type="InterPro" id="IPR027277">
    <property type="entry name" value="NadC/ModD"/>
</dbReference>
<name>A0A9N9DY08_9GLOM</name>
<gene>
    <name evidence="5" type="ORF">PBRASI_LOCUS10378</name>
</gene>
<proteinExistence type="inferred from homology"/>
<dbReference type="GO" id="GO:0034213">
    <property type="term" value="P:quinolinate catabolic process"/>
    <property type="evidence" value="ECO:0007669"/>
    <property type="project" value="TreeGrafter"/>
</dbReference>
<dbReference type="GO" id="GO:0004514">
    <property type="term" value="F:nicotinate-nucleotide diphosphorylase (carboxylating) activity"/>
    <property type="evidence" value="ECO:0007669"/>
    <property type="project" value="InterPro"/>
</dbReference>
<dbReference type="InterPro" id="IPR002638">
    <property type="entry name" value="Quinolinate_PRibosylTrfase_C"/>
</dbReference>
<evidence type="ECO:0000256" key="1">
    <source>
        <dbReference type="ARBA" id="ARBA00004790"/>
    </source>
</evidence>
<evidence type="ECO:0000313" key="6">
    <source>
        <dbReference type="Proteomes" id="UP000789739"/>
    </source>
</evidence>
<dbReference type="SUPFAM" id="SSF51690">
    <property type="entry name" value="Nicotinate/Quinolinate PRTase C-terminal domain-like"/>
    <property type="match status" value="1"/>
</dbReference>
<dbReference type="AlphaFoldDB" id="A0A9N9DY08"/>
<dbReference type="PANTHER" id="PTHR32179:SF3">
    <property type="entry name" value="NICOTINATE-NUCLEOTIDE PYROPHOSPHORYLASE [CARBOXYLATING]"/>
    <property type="match status" value="1"/>
</dbReference>
<sequence>VECQSKLDATEAIGAGADIVMLDNMKGNVLSEAATNLKKNWSGTRKFLSGKITEHNITEYFLRVYVDILSMGSLFQGVPHVDFSLKIKKAI</sequence>
<protein>
    <submittedName>
        <fullName evidence="5">8720_t:CDS:1</fullName>
    </submittedName>
</protein>
<feature type="non-terminal residue" evidence="5">
    <location>
        <position position="1"/>
    </location>
</feature>
<feature type="domain" description="Quinolinate phosphoribosyl transferase C-terminal" evidence="4">
    <location>
        <begin position="1"/>
        <end position="86"/>
    </location>
</feature>
<keyword evidence="6" id="KW-1185">Reference proteome</keyword>
<dbReference type="Gene3D" id="3.20.20.70">
    <property type="entry name" value="Aldolase class I"/>
    <property type="match status" value="1"/>
</dbReference>
<comment type="similarity">
    <text evidence="2">Belongs to the NadC/ModD family.</text>
</comment>
<comment type="pathway">
    <text evidence="1">Cofactor biosynthesis; NAD(+) biosynthesis.</text>
</comment>